<dbReference type="AlphaFoldDB" id="X1K110"/>
<name>X1K110_9ZZZZ</name>
<accession>X1K110</accession>
<feature type="domain" description="Sulfatase N-terminal" evidence="1">
    <location>
        <begin position="2"/>
        <end position="234"/>
    </location>
</feature>
<protein>
    <recommendedName>
        <fullName evidence="1">Sulfatase N-terminal domain-containing protein</fullName>
    </recommendedName>
</protein>
<dbReference type="CDD" id="cd16148">
    <property type="entry name" value="sulfatase_like"/>
    <property type="match status" value="1"/>
</dbReference>
<evidence type="ECO:0000313" key="2">
    <source>
        <dbReference type="EMBL" id="GAH87365.1"/>
    </source>
</evidence>
<dbReference type="EMBL" id="BARU01040021">
    <property type="protein sequence ID" value="GAH87365.1"/>
    <property type="molecule type" value="Genomic_DNA"/>
</dbReference>
<dbReference type="InterPro" id="IPR000917">
    <property type="entry name" value="Sulfatase_N"/>
</dbReference>
<dbReference type="PANTHER" id="PTHR43751:SF3">
    <property type="entry name" value="SULFATASE N-TERMINAL DOMAIN-CONTAINING PROTEIN"/>
    <property type="match status" value="1"/>
</dbReference>
<dbReference type="InterPro" id="IPR017850">
    <property type="entry name" value="Alkaline_phosphatase_core_sf"/>
</dbReference>
<comment type="caution">
    <text evidence="2">The sequence shown here is derived from an EMBL/GenBank/DDBJ whole genome shotgun (WGS) entry which is preliminary data.</text>
</comment>
<dbReference type="InterPro" id="IPR052701">
    <property type="entry name" value="GAG_Ulvan_Degrading_Sulfatases"/>
</dbReference>
<dbReference type="PANTHER" id="PTHR43751">
    <property type="entry name" value="SULFATASE"/>
    <property type="match status" value="1"/>
</dbReference>
<evidence type="ECO:0000259" key="1">
    <source>
        <dbReference type="Pfam" id="PF00884"/>
    </source>
</evidence>
<reference evidence="2" key="1">
    <citation type="journal article" date="2014" name="Front. Microbiol.">
        <title>High frequency of phylogenetically diverse reductive dehalogenase-homologous genes in deep subseafloor sedimentary metagenomes.</title>
        <authorList>
            <person name="Kawai M."/>
            <person name="Futagami T."/>
            <person name="Toyoda A."/>
            <person name="Takaki Y."/>
            <person name="Nishi S."/>
            <person name="Hori S."/>
            <person name="Arai W."/>
            <person name="Tsubouchi T."/>
            <person name="Morono Y."/>
            <person name="Uchiyama I."/>
            <person name="Ito T."/>
            <person name="Fujiyama A."/>
            <person name="Inagaki F."/>
            <person name="Takami H."/>
        </authorList>
    </citation>
    <scope>NUCLEOTIDE SEQUENCE</scope>
    <source>
        <strain evidence="2">Expedition CK06-06</strain>
    </source>
</reference>
<dbReference type="Pfam" id="PF00884">
    <property type="entry name" value="Sulfatase"/>
    <property type="match status" value="1"/>
</dbReference>
<organism evidence="2">
    <name type="scientific">marine sediment metagenome</name>
    <dbReference type="NCBI Taxonomy" id="412755"/>
    <lineage>
        <taxon>unclassified sequences</taxon>
        <taxon>metagenomes</taxon>
        <taxon>ecological metagenomes</taxon>
    </lineage>
</organism>
<feature type="non-terminal residue" evidence="2">
    <location>
        <position position="235"/>
    </location>
</feature>
<gene>
    <name evidence="2" type="ORF">S03H2_61936</name>
</gene>
<dbReference type="SUPFAM" id="SSF53649">
    <property type="entry name" value="Alkaline phosphatase-like"/>
    <property type="match status" value="1"/>
</dbReference>
<feature type="non-terminal residue" evidence="2">
    <location>
        <position position="1"/>
    </location>
</feature>
<dbReference type="Gene3D" id="3.40.720.10">
    <property type="entry name" value="Alkaline Phosphatase, subunit A"/>
    <property type="match status" value="1"/>
</dbReference>
<proteinExistence type="predicted"/>
<sequence>TRTDRLGCYGYQKAKTQNLDSIAANGVLFMNAYCQVPLTTPSHCSILTGTYPLYHQVRNNGNYSLSPDLTTLAEILKGRGFQTAAFVSSFTVDSRLGLDQGFDVYDDNFVEGQAFKSLNSERKAENVFASFSRWLDQNQSGQFFCWVHFFDPHLPYDPPSPFREEFPDDPYDGEIAYMDHYTGKVVEKLREKKLLGRTLIILAGDHGEAFGEKEEVGHGIFLYEGTMRVPLLFYA</sequence>